<keyword evidence="4" id="KW-1185">Reference proteome</keyword>
<dbReference type="EMBL" id="OU015569">
    <property type="protein sequence ID" value="CAG5096572.1"/>
    <property type="molecule type" value="Genomic_DNA"/>
</dbReference>
<reference evidence="3 4" key="1">
    <citation type="submission" date="2021-04" db="EMBL/GenBank/DDBJ databases">
        <authorList>
            <person name="Bliznina A."/>
        </authorList>
    </citation>
    <scope>NUCLEOTIDE SEQUENCE [LARGE SCALE GENOMIC DNA]</scope>
</reference>
<dbReference type="SMART" id="SM00014">
    <property type="entry name" value="acidPPc"/>
    <property type="match status" value="1"/>
</dbReference>
<dbReference type="InterPro" id="IPR000326">
    <property type="entry name" value="PAP2/HPO"/>
</dbReference>
<proteinExistence type="predicted"/>
<evidence type="ECO:0000313" key="4">
    <source>
        <dbReference type="Proteomes" id="UP001158576"/>
    </source>
</evidence>
<feature type="domain" description="Phosphatidic acid phosphatase type 2/haloperoxidase" evidence="2">
    <location>
        <begin position="61"/>
        <end position="171"/>
    </location>
</feature>
<gene>
    <name evidence="3" type="ORF">OKIOD_LOCUS6240</name>
</gene>
<dbReference type="SUPFAM" id="SSF48317">
    <property type="entry name" value="Acid phosphatase/Vanadium-dependent haloperoxidase"/>
    <property type="match status" value="1"/>
</dbReference>
<evidence type="ECO:0000259" key="2">
    <source>
        <dbReference type="SMART" id="SM00014"/>
    </source>
</evidence>
<feature type="transmembrane region" description="Helical" evidence="1">
    <location>
        <begin position="129"/>
        <end position="147"/>
    </location>
</feature>
<keyword evidence="1" id="KW-0812">Transmembrane</keyword>
<name>A0ABN7SB12_OIKDI</name>
<dbReference type="PANTHER" id="PTHR14969:SF13">
    <property type="entry name" value="AT30094P"/>
    <property type="match status" value="1"/>
</dbReference>
<feature type="transmembrane region" description="Helical" evidence="1">
    <location>
        <begin position="33"/>
        <end position="54"/>
    </location>
</feature>
<dbReference type="InterPro" id="IPR036938">
    <property type="entry name" value="PAP2/HPO_sf"/>
</dbReference>
<dbReference type="PANTHER" id="PTHR14969">
    <property type="entry name" value="SPHINGOSINE-1-PHOSPHATE PHOSPHOHYDROLASE"/>
    <property type="match status" value="1"/>
</dbReference>
<protein>
    <submittedName>
        <fullName evidence="3">Oidioi.mRNA.OKI2018_I69.XSR.g14682.t1.cds</fullName>
    </submittedName>
</protein>
<organism evidence="3 4">
    <name type="scientific">Oikopleura dioica</name>
    <name type="common">Tunicate</name>
    <dbReference type="NCBI Taxonomy" id="34765"/>
    <lineage>
        <taxon>Eukaryota</taxon>
        <taxon>Metazoa</taxon>
        <taxon>Chordata</taxon>
        <taxon>Tunicata</taxon>
        <taxon>Appendicularia</taxon>
        <taxon>Copelata</taxon>
        <taxon>Oikopleuridae</taxon>
        <taxon>Oikopleura</taxon>
    </lineage>
</organism>
<evidence type="ECO:0000256" key="1">
    <source>
        <dbReference type="SAM" id="Phobius"/>
    </source>
</evidence>
<evidence type="ECO:0000313" key="3">
    <source>
        <dbReference type="EMBL" id="CAG5096572.1"/>
    </source>
</evidence>
<accession>A0ABN7SB12</accession>
<keyword evidence="1" id="KW-0472">Membrane</keyword>
<feature type="transmembrane region" description="Helical" evidence="1">
    <location>
        <begin position="153"/>
        <end position="171"/>
    </location>
</feature>
<sequence length="214" mass="24240">MASQQETEEFEIDWKCNSLWTVEYPKGSKLGKLLSHFSMIPVIAPFALLVLLIIKRNFASFRCLTGLLASTLFCRLLKSYFRFPRPDAGHSASHGKYGFPSDHSMSVAVLVIFVLHYSKKINSICLRALVNLSIIFSSLLVVISRVFLQYHSLDQVLAGYCFGLLFALIWLKCSKSQKKNFEHASKRIAEEATKFEKLKIVKFFAGEGESKKTS</sequence>
<dbReference type="Proteomes" id="UP001158576">
    <property type="component" value="Chromosome XSR"/>
</dbReference>
<dbReference type="Pfam" id="PF01569">
    <property type="entry name" value="PAP2"/>
    <property type="match status" value="1"/>
</dbReference>
<keyword evidence="1" id="KW-1133">Transmembrane helix</keyword>
<dbReference type="Gene3D" id="1.20.144.10">
    <property type="entry name" value="Phosphatidic acid phosphatase type 2/haloperoxidase"/>
    <property type="match status" value="1"/>
</dbReference>